<feature type="signal peptide" evidence="1">
    <location>
        <begin position="1"/>
        <end position="22"/>
    </location>
</feature>
<proteinExistence type="predicted"/>
<comment type="caution">
    <text evidence="2">The sequence shown here is derived from an EMBL/GenBank/DDBJ whole genome shotgun (WGS) entry which is preliminary data.</text>
</comment>
<protein>
    <submittedName>
        <fullName evidence="2">Uncharacterized protein</fullName>
    </submittedName>
</protein>
<organism evidence="2 3">
    <name type="scientific">Pristionchus mayeri</name>
    <dbReference type="NCBI Taxonomy" id="1317129"/>
    <lineage>
        <taxon>Eukaryota</taxon>
        <taxon>Metazoa</taxon>
        <taxon>Ecdysozoa</taxon>
        <taxon>Nematoda</taxon>
        <taxon>Chromadorea</taxon>
        <taxon>Rhabditida</taxon>
        <taxon>Rhabditina</taxon>
        <taxon>Diplogasteromorpha</taxon>
        <taxon>Diplogasteroidea</taxon>
        <taxon>Neodiplogasteridae</taxon>
        <taxon>Pristionchus</taxon>
    </lineage>
</organism>
<feature type="non-terminal residue" evidence="2">
    <location>
        <position position="1"/>
    </location>
</feature>
<feature type="non-terminal residue" evidence="2">
    <location>
        <position position="98"/>
    </location>
</feature>
<gene>
    <name evidence="2" type="ORF">PMAYCL1PPCAC_06082</name>
</gene>
<name>A0AAN4Z7G0_9BILA</name>
<keyword evidence="3" id="KW-1185">Reference proteome</keyword>
<sequence length="98" mass="11337">SRPNLQIRCILSLIFLSTTSLAMNRHIFLDRFDEAMELMAEYSNIHEVIDSVVDDMGKYHDILVDPFDDEDTNLVKRETKRPSILTQPAEGYAMFKLS</sequence>
<evidence type="ECO:0000256" key="1">
    <source>
        <dbReference type="SAM" id="SignalP"/>
    </source>
</evidence>
<accession>A0AAN4Z7G0</accession>
<dbReference type="Proteomes" id="UP001328107">
    <property type="component" value="Unassembled WGS sequence"/>
</dbReference>
<keyword evidence="1" id="KW-0732">Signal</keyword>
<reference evidence="3" key="1">
    <citation type="submission" date="2022-10" db="EMBL/GenBank/DDBJ databases">
        <title>Genome assembly of Pristionchus species.</title>
        <authorList>
            <person name="Yoshida K."/>
            <person name="Sommer R.J."/>
        </authorList>
    </citation>
    <scope>NUCLEOTIDE SEQUENCE [LARGE SCALE GENOMIC DNA]</scope>
    <source>
        <strain evidence="3">RS5460</strain>
    </source>
</reference>
<evidence type="ECO:0000313" key="3">
    <source>
        <dbReference type="Proteomes" id="UP001328107"/>
    </source>
</evidence>
<dbReference type="AlphaFoldDB" id="A0AAN4Z7G0"/>
<feature type="chain" id="PRO_5042845437" evidence="1">
    <location>
        <begin position="23"/>
        <end position="98"/>
    </location>
</feature>
<evidence type="ECO:0000313" key="2">
    <source>
        <dbReference type="EMBL" id="GMR35887.1"/>
    </source>
</evidence>
<dbReference type="EMBL" id="BTRK01000002">
    <property type="protein sequence ID" value="GMR35887.1"/>
    <property type="molecule type" value="Genomic_DNA"/>
</dbReference>